<dbReference type="Pfam" id="PF01435">
    <property type="entry name" value="Peptidase_M48"/>
    <property type="match status" value="1"/>
</dbReference>
<dbReference type="EMBL" id="WJJP01000711">
    <property type="protein sequence ID" value="MBD3327240.1"/>
    <property type="molecule type" value="Genomic_DNA"/>
</dbReference>
<evidence type="ECO:0000313" key="10">
    <source>
        <dbReference type="Proteomes" id="UP000649604"/>
    </source>
</evidence>
<dbReference type="InterPro" id="IPR001915">
    <property type="entry name" value="Peptidase_M48"/>
</dbReference>
<dbReference type="Gene3D" id="1.25.40.10">
    <property type="entry name" value="Tetratricopeptide repeat domain"/>
    <property type="match status" value="1"/>
</dbReference>
<dbReference type="InterPro" id="IPR011990">
    <property type="entry name" value="TPR-like_helical_dom_sf"/>
</dbReference>
<dbReference type="GO" id="GO:0016020">
    <property type="term" value="C:membrane"/>
    <property type="evidence" value="ECO:0007669"/>
    <property type="project" value="TreeGrafter"/>
</dbReference>
<evidence type="ECO:0000256" key="7">
    <source>
        <dbReference type="SAM" id="SignalP"/>
    </source>
</evidence>
<evidence type="ECO:0000256" key="4">
    <source>
        <dbReference type="ARBA" id="ARBA00022801"/>
    </source>
</evidence>
<evidence type="ECO:0000256" key="2">
    <source>
        <dbReference type="ARBA" id="ARBA00022670"/>
    </source>
</evidence>
<dbReference type="GO" id="GO:0046872">
    <property type="term" value="F:metal ion binding"/>
    <property type="evidence" value="ECO:0007669"/>
    <property type="project" value="UniProtKB-KW"/>
</dbReference>
<keyword evidence="2" id="KW-0645">Protease</keyword>
<dbReference type="PANTHER" id="PTHR22726">
    <property type="entry name" value="METALLOENDOPEPTIDASE OMA1"/>
    <property type="match status" value="1"/>
</dbReference>
<dbReference type="Proteomes" id="UP000649604">
    <property type="component" value="Unassembled WGS sequence"/>
</dbReference>
<gene>
    <name evidence="9" type="ORF">GF339_21820</name>
</gene>
<accession>A0A9D5Q7T7</accession>
<evidence type="ECO:0000256" key="1">
    <source>
        <dbReference type="ARBA" id="ARBA00001947"/>
    </source>
</evidence>
<dbReference type="Gene3D" id="3.30.2010.10">
    <property type="entry name" value="Metalloproteases ('zincins'), catalytic domain"/>
    <property type="match status" value="1"/>
</dbReference>
<evidence type="ECO:0000256" key="3">
    <source>
        <dbReference type="ARBA" id="ARBA00022723"/>
    </source>
</evidence>
<dbReference type="GO" id="GO:0004222">
    <property type="term" value="F:metalloendopeptidase activity"/>
    <property type="evidence" value="ECO:0007669"/>
    <property type="project" value="InterPro"/>
</dbReference>
<evidence type="ECO:0000256" key="6">
    <source>
        <dbReference type="ARBA" id="ARBA00023049"/>
    </source>
</evidence>
<dbReference type="CDD" id="cd07324">
    <property type="entry name" value="M48C_Oma1-like"/>
    <property type="match status" value="1"/>
</dbReference>
<proteinExistence type="predicted"/>
<evidence type="ECO:0000313" key="9">
    <source>
        <dbReference type="EMBL" id="MBD3327240.1"/>
    </source>
</evidence>
<feature type="signal peptide" evidence="7">
    <location>
        <begin position="1"/>
        <end position="24"/>
    </location>
</feature>
<comment type="cofactor">
    <cofactor evidence="1">
        <name>Zn(2+)</name>
        <dbReference type="ChEBI" id="CHEBI:29105"/>
    </cofactor>
</comment>
<keyword evidence="5" id="KW-0862">Zinc</keyword>
<dbReference type="PANTHER" id="PTHR22726:SF1">
    <property type="entry name" value="METALLOENDOPEPTIDASE OMA1, MITOCHONDRIAL"/>
    <property type="match status" value="1"/>
</dbReference>
<reference evidence="9" key="1">
    <citation type="submission" date="2019-11" db="EMBL/GenBank/DDBJ databases">
        <title>Microbial mats filling the niche in hypersaline microbial mats.</title>
        <authorList>
            <person name="Wong H.L."/>
            <person name="Macleod F.I."/>
            <person name="White R.A. III"/>
            <person name="Burns B.P."/>
        </authorList>
    </citation>
    <scope>NUCLEOTIDE SEQUENCE</scope>
    <source>
        <strain evidence="9">Rbin_158</strain>
    </source>
</reference>
<dbReference type="InterPro" id="IPR051156">
    <property type="entry name" value="Mito/Outer_Membr_Metalloprot"/>
</dbReference>
<dbReference type="AlphaFoldDB" id="A0A9D5Q7T7"/>
<comment type="caution">
    <text evidence="9">The sequence shown here is derived from an EMBL/GenBank/DDBJ whole genome shotgun (WGS) entry which is preliminary data.</text>
</comment>
<feature type="domain" description="Peptidase M48" evidence="8">
    <location>
        <begin position="68"/>
        <end position="262"/>
    </location>
</feature>
<protein>
    <submittedName>
        <fullName evidence="9">M48 family metalloprotease</fullName>
    </submittedName>
</protein>
<dbReference type="SUPFAM" id="SSF48452">
    <property type="entry name" value="TPR-like"/>
    <property type="match status" value="1"/>
</dbReference>
<evidence type="ECO:0000256" key="5">
    <source>
        <dbReference type="ARBA" id="ARBA00022833"/>
    </source>
</evidence>
<sequence length="460" mass="52325">MMKPIRHSILSIALVLASFLPVVADEPAPEQEFELLVLSEIEERIAGRMAFHTVQETLEDRGYALVSDPKIAAIGRTLATYSDRPHLHYAFYVIEGDLEPQALSLPGGYVLVSRSLLDTVCQTDDEIAFILGHEISHAALRHYADYKLEGKQEAAYIKRLIQTQDPRTDRGTPHAANALHKVLFPYLMKIRKMKEIEADQFGALYALRAGYRFSASMQVLTRLRTLYGEEFQLEKGIVPAEEALPSTPTTHPTLSERIQQLELFRLKAVEVSNLFPQGRDALDRGSAQEASIIFETILSLFPQSRAARIGLGVAYHLEYWDSSPPEDFLLAYPGSLEIEHLPLLRGTPDLQALHRAMTEYREVLALEPGNKYAANNLGVALAEFQRWEEAEAMLREALRLDTQDFTLFNLALVLRQRYRETQQPALRREAMTLIQDYLRLTPQDQVARQYLEELEYAHHQ</sequence>
<keyword evidence="6 9" id="KW-0482">Metalloprotease</keyword>
<keyword evidence="3" id="KW-0479">Metal-binding</keyword>
<keyword evidence="4" id="KW-0378">Hydrolase</keyword>
<dbReference type="Pfam" id="PF13432">
    <property type="entry name" value="TPR_16"/>
    <property type="match status" value="1"/>
</dbReference>
<name>A0A9D5Q7T7_9BACT</name>
<feature type="chain" id="PRO_5039579681" evidence="7">
    <location>
        <begin position="25"/>
        <end position="460"/>
    </location>
</feature>
<evidence type="ECO:0000259" key="8">
    <source>
        <dbReference type="Pfam" id="PF01435"/>
    </source>
</evidence>
<organism evidence="9 10">
    <name type="scientific">candidate division KSB3 bacterium</name>
    <dbReference type="NCBI Taxonomy" id="2044937"/>
    <lineage>
        <taxon>Bacteria</taxon>
        <taxon>candidate division KSB3</taxon>
    </lineage>
</organism>
<keyword evidence="7" id="KW-0732">Signal</keyword>
<dbReference type="GO" id="GO:0051603">
    <property type="term" value="P:proteolysis involved in protein catabolic process"/>
    <property type="evidence" value="ECO:0007669"/>
    <property type="project" value="TreeGrafter"/>
</dbReference>